<keyword evidence="1" id="KW-0678">Repressor</keyword>
<dbReference type="RefSeq" id="WP_111344525.1">
    <property type="nucleotide sequence ID" value="NZ_QLII01000001.1"/>
</dbReference>
<comment type="caution">
    <text evidence="6">The sequence shown here is derived from an EMBL/GenBank/DDBJ whole genome shotgun (WGS) entry which is preliminary data.</text>
</comment>
<protein>
    <submittedName>
        <fullName evidence="6">MerR family transcriptional regulator</fullName>
    </submittedName>
</protein>
<dbReference type="Pfam" id="PF13411">
    <property type="entry name" value="MerR_1"/>
    <property type="match status" value="1"/>
</dbReference>
<dbReference type="PROSITE" id="PS50937">
    <property type="entry name" value="HTH_MERR_2"/>
    <property type="match status" value="1"/>
</dbReference>
<keyword evidence="4" id="KW-0804">Transcription</keyword>
<gene>
    <name evidence="6" type="ORF">HMF3257_19285</name>
</gene>
<dbReference type="PANTHER" id="PTHR30204:SF69">
    <property type="entry name" value="MERR-FAMILY TRANSCRIPTIONAL REGULATOR"/>
    <property type="match status" value="1"/>
</dbReference>
<name>A0A327NLU9_9BACT</name>
<dbReference type="Gene3D" id="1.10.1660.10">
    <property type="match status" value="1"/>
</dbReference>
<dbReference type="PANTHER" id="PTHR30204">
    <property type="entry name" value="REDOX-CYCLING DRUG-SENSING TRANSCRIPTIONAL ACTIVATOR SOXR"/>
    <property type="match status" value="1"/>
</dbReference>
<dbReference type="AlphaFoldDB" id="A0A327NLU9"/>
<keyword evidence="2" id="KW-0805">Transcription regulation</keyword>
<reference evidence="6 7" key="1">
    <citation type="submission" date="2018-06" db="EMBL/GenBank/DDBJ databases">
        <title>Spirosoma sp. HMF3257 Genome sequencing and assembly.</title>
        <authorList>
            <person name="Kang H."/>
            <person name="Cha I."/>
            <person name="Kim H."/>
            <person name="Kang J."/>
            <person name="Joh K."/>
        </authorList>
    </citation>
    <scope>NUCLEOTIDE SEQUENCE [LARGE SCALE GENOMIC DNA]</scope>
    <source>
        <strain evidence="6 7">HMF3257</strain>
    </source>
</reference>
<organism evidence="6 7">
    <name type="scientific">Spirosoma telluris</name>
    <dbReference type="NCBI Taxonomy" id="2183553"/>
    <lineage>
        <taxon>Bacteria</taxon>
        <taxon>Pseudomonadati</taxon>
        <taxon>Bacteroidota</taxon>
        <taxon>Cytophagia</taxon>
        <taxon>Cytophagales</taxon>
        <taxon>Cytophagaceae</taxon>
        <taxon>Spirosoma</taxon>
    </lineage>
</organism>
<dbReference type="OrthoDB" id="9791488at2"/>
<keyword evidence="3" id="KW-0238">DNA-binding</keyword>
<evidence type="ECO:0000313" key="6">
    <source>
        <dbReference type="EMBL" id="RAI75763.1"/>
    </source>
</evidence>
<dbReference type="InterPro" id="IPR009061">
    <property type="entry name" value="DNA-bd_dom_put_sf"/>
</dbReference>
<evidence type="ECO:0000256" key="4">
    <source>
        <dbReference type="ARBA" id="ARBA00023163"/>
    </source>
</evidence>
<dbReference type="SUPFAM" id="SSF46955">
    <property type="entry name" value="Putative DNA-binding domain"/>
    <property type="match status" value="1"/>
</dbReference>
<evidence type="ECO:0000256" key="2">
    <source>
        <dbReference type="ARBA" id="ARBA00023015"/>
    </source>
</evidence>
<feature type="domain" description="HTH merR-type" evidence="5">
    <location>
        <begin position="1"/>
        <end position="69"/>
    </location>
</feature>
<dbReference type="GO" id="GO:0003700">
    <property type="term" value="F:DNA-binding transcription factor activity"/>
    <property type="evidence" value="ECO:0007669"/>
    <property type="project" value="InterPro"/>
</dbReference>
<keyword evidence="7" id="KW-1185">Reference proteome</keyword>
<accession>A0A327NLU9</accession>
<dbReference type="CDD" id="cd00592">
    <property type="entry name" value="HTH_MerR-like"/>
    <property type="match status" value="1"/>
</dbReference>
<dbReference type="InterPro" id="IPR000551">
    <property type="entry name" value="MerR-type_HTH_dom"/>
</dbReference>
<evidence type="ECO:0000313" key="7">
    <source>
        <dbReference type="Proteomes" id="UP000249016"/>
    </source>
</evidence>
<evidence type="ECO:0000256" key="3">
    <source>
        <dbReference type="ARBA" id="ARBA00023125"/>
    </source>
</evidence>
<evidence type="ECO:0000256" key="1">
    <source>
        <dbReference type="ARBA" id="ARBA00022491"/>
    </source>
</evidence>
<dbReference type="SMART" id="SM00422">
    <property type="entry name" value="HTH_MERR"/>
    <property type="match status" value="1"/>
</dbReference>
<dbReference type="GO" id="GO:0003677">
    <property type="term" value="F:DNA binding"/>
    <property type="evidence" value="ECO:0007669"/>
    <property type="project" value="UniProtKB-KW"/>
</dbReference>
<dbReference type="Proteomes" id="UP000249016">
    <property type="component" value="Unassembled WGS sequence"/>
</dbReference>
<sequence length="114" mass="13423">MYIRELADRTGLTPDTIRFYEKLNLLQGNRQSRRGHRQYDESHVAGLLQIKFIKAMGFTLKDIQEKFIDWRAGRLSNLEKRAILEAQLQKMDEAAAEIEQVRVYLRKKIGLFPD</sequence>
<dbReference type="EMBL" id="QLII01000001">
    <property type="protein sequence ID" value="RAI75763.1"/>
    <property type="molecule type" value="Genomic_DNA"/>
</dbReference>
<dbReference type="InterPro" id="IPR047057">
    <property type="entry name" value="MerR_fam"/>
</dbReference>
<proteinExistence type="predicted"/>
<evidence type="ECO:0000259" key="5">
    <source>
        <dbReference type="PROSITE" id="PS50937"/>
    </source>
</evidence>